<reference evidence="6 7" key="1">
    <citation type="journal article" date="2018" name="BMC Genomics">
        <title>Genomic evidence for intraspecific hybridization in a clonal and extremely halotolerant yeast.</title>
        <authorList>
            <person name="Gostincar C."/>
            <person name="Stajich J.E."/>
            <person name="Zupancic J."/>
            <person name="Zalar P."/>
            <person name="Gunde-Cimerman N."/>
        </authorList>
    </citation>
    <scope>NUCLEOTIDE SEQUENCE [LARGE SCALE GENOMIC DNA]</scope>
    <source>
        <strain evidence="6 7">EXF-171</strain>
    </source>
</reference>
<dbReference type="GO" id="GO:0006508">
    <property type="term" value="P:proteolysis"/>
    <property type="evidence" value="ECO:0007669"/>
    <property type="project" value="UniProtKB-KW"/>
</dbReference>
<evidence type="ECO:0000256" key="2">
    <source>
        <dbReference type="ARBA" id="ARBA00022670"/>
    </source>
</evidence>
<protein>
    <recommendedName>
        <fullName evidence="8">Extracelular serine carboxypeptidase</fullName>
    </recommendedName>
</protein>
<dbReference type="GO" id="GO:0008239">
    <property type="term" value="F:dipeptidyl-peptidase activity"/>
    <property type="evidence" value="ECO:0007669"/>
    <property type="project" value="TreeGrafter"/>
</dbReference>
<dbReference type="PANTHER" id="PTHR11010:SF117">
    <property type="entry name" value="SERINE PROTEASE 16"/>
    <property type="match status" value="1"/>
</dbReference>
<keyword evidence="4" id="KW-0378">Hydrolase</keyword>
<evidence type="ECO:0000313" key="7">
    <source>
        <dbReference type="Proteomes" id="UP000281468"/>
    </source>
</evidence>
<evidence type="ECO:0000256" key="4">
    <source>
        <dbReference type="ARBA" id="ARBA00022801"/>
    </source>
</evidence>
<dbReference type="InterPro" id="IPR008758">
    <property type="entry name" value="Peptidase_S28"/>
</dbReference>
<keyword evidence="3" id="KW-0732">Signal</keyword>
<dbReference type="AlphaFoldDB" id="A0A3M7FS56"/>
<proteinExistence type="inferred from homology"/>
<accession>A0A3M7FS56</accession>
<sequence>TGKIDHFPSSTRYEPHTNATFSQRYFYDDSYYKPGGPVFLYIGGETSGEYRFSNLQTGIIQILREATNGLGVILENRYYGESYPFASSTTDELKFLTTEQNDGILWGGIASSGTTKAELAYVEWYDPIQKYGPQDCVGSINAIVDKIDFVRSTGNATAVREMKAIFGLEALENDGDFAMTIAFPLGGPMFYPTNTWQELNWNPEYNSEDFWNFCSNITNLDAPENITRIDYSLAQHTNGEPWTNLGNYANYIKKHIIPLCDGAAIDSTACFGTQNESYWAETSNSGSRTYLYSTCTESGIYQAARPCGPSLISRALQVPYTQQWCTWAFPAGQYNSIPTTPELWRYNKYGGYEVVAERPARIDGEQDVWLDLCYHSSNAPGRVTANAEEAEKHPQLLITGAGHHWDSYGILDVAAEPQFIREAHRWEIRTVRRWLDECEFSEPRFRYWRVVHHPRLTE</sequence>
<comment type="caution">
    <text evidence="6">The sequence shown here is derived from an EMBL/GenBank/DDBJ whole genome shotgun (WGS) entry which is preliminary data.</text>
</comment>
<dbReference type="GO" id="GO:0070008">
    <property type="term" value="F:serine-type exopeptidase activity"/>
    <property type="evidence" value="ECO:0007669"/>
    <property type="project" value="InterPro"/>
</dbReference>
<dbReference type="Gene3D" id="3.40.50.1820">
    <property type="entry name" value="alpha/beta hydrolase"/>
    <property type="match status" value="2"/>
</dbReference>
<dbReference type="EMBL" id="QWIQ01000362">
    <property type="protein sequence ID" value="RMY91665.1"/>
    <property type="molecule type" value="Genomic_DNA"/>
</dbReference>
<evidence type="ECO:0000256" key="1">
    <source>
        <dbReference type="ARBA" id="ARBA00011079"/>
    </source>
</evidence>
<gene>
    <name evidence="6" type="ORF">D0862_09674</name>
</gene>
<dbReference type="PANTHER" id="PTHR11010">
    <property type="entry name" value="PROTEASE S28 PRO-X CARBOXYPEPTIDASE-RELATED"/>
    <property type="match status" value="1"/>
</dbReference>
<dbReference type="VEuPathDB" id="FungiDB:BTJ68_09412"/>
<keyword evidence="5" id="KW-0325">Glycoprotein</keyword>
<evidence type="ECO:0008006" key="8">
    <source>
        <dbReference type="Google" id="ProtNLM"/>
    </source>
</evidence>
<feature type="non-terminal residue" evidence="6">
    <location>
        <position position="1"/>
    </location>
</feature>
<comment type="similarity">
    <text evidence="1">Belongs to the peptidase S28 family.</text>
</comment>
<dbReference type="Proteomes" id="UP000281468">
    <property type="component" value="Unassembled WGS sequence"/>
</dbReference>
<dbReference type="Pfam" id="PF05577">
    <property type="entry name" value="Peptidase_S28"/>
    <property type="match status" value="2"/>
</dbReference>
<evidence type="ECO:0000313" key="6">
    <source>
        <dbReference type="EMBL" id="RMY91665.1"/>
    </source>
</evidence>
<dbReference type="InterPro" id="IPR029058">
    <property type="entry name" value="AB_hydrolase_fold"/>
</dbReference>
<name>A0A3M7FS56_HORWE</name>
<evidence type="ECO:0000256" key="5">
    <source>
        <dbReference type="ARBA" id="ARBA00023180"/>
    </source>
</evidence>
<organism evidence="6 7">
    <name type="scientific">Hortaea werneckii</name>
    <name type="common">Black yeast</name>
    <name type="synonym">Cladosporium werneckii</name>
    <dbReference type="NCBI Taxonomy" id="91943"/>
    <lineage>
        <taxon>Eukaryota</taxon>
        <taxon>Fungi</taxon>
        <taxon>Dikarya</taxon>
        <taxon>Ascomycota</taxon>
        <taxon>Pezizomycotina</taxon>
        <taxon>Dothideomycetes</taxon>
        <taxon>Dothideomycetidae</taxon>
        <taxon>Mycosphaerellales</taxon>
        <taxon>Teratosphaeriaceae</taxon>
        <taxon>Hortaea</taxon>
    </lineage>
</organism>
<keyword evidence="2" id="KW-0645">Protease</keyword>
<evidence type="ECO:0000256" key="3">
    <source>
        <dbReference type="ARBA" id="ARBA00022729"/>
    </source>
</evidence>